<gene>
    <name evidence="4" type="primary">RSPH14</name>
</gene>
<dbReference type="SUPFAM" id="SSF48371">
    <property type="entry name" value="ARM repeat"/>
    <property type="match status" value="1"/>
</dbReference>
<dbReference type="Proteomes" id="UP000515156">
    <property type="component" value="Chromosome 11"/>
</dbReference>
<dbReference type="InterPro" id="IPR021133">
    <property type="entry name" value="HEAT_type_2"/>
</dbReference>
<feature type="repeat" description="ARM" evidence="2">
    <location>
        <begin position="229"/>
        <end position="271"/>
    </location>
</feature>
<dbReference type="AlphaFoldDB" id="A0A6P7Z8M3"/>
<reference evidence="3" key="1">
    <citation type="submission" date="2024-06" db="UniProtKB">
        <authorList>
            <consortium name="RefSeq"/>
        </authorList>
    </citation>
    <scope>NUCLEOTIDE SEQUENCE [LARGE SCALE GENOMIC DNA]</scope>
</reference>
<dbReference type="InterPro" id="IPR011989">
    <property type="entry name" value="ARM-like"/>
</dbReference>
<evidence type="ECO:0000313" key="4">
    <source>
        <dbReference type="RefSeq" id="XP_030073868.1"/>
    </source>
</evidence>
<dbReference type="RefSeq" id="XP_030073868.1">
    <property type="nucleotide sequence ID" value="XM_030218008.1"/>
</dbReference>
<dbReference type="PANTHER" id="PTHR15599">
    <property type="entry name" value="RTDR1"/>
    <property type="match status" value="1"/>
</dbReference>
<accession>A0A6P7Z8M3</accession>
<keyword evidence="3" id="KW-1185">Reference proteome</keyword>
<feature type="repeat" description="HEAT" evidence="1">
    <location>
        <begin position="230"/>
        <end position="268"/>
    </location>
</feature>
<dbReference type="OrthoDB" id="409644at2759"/>
<protein>
    <submittedName>
        <fullName evidence="4">Radial spoke head 14 homolog</fullName>
    </submittedName>
</protein>
<dbReference type="FunCoup" id="A0A6P7Z8M3">
    <property type="interactions" value="36"/>
</dbReference>
<evidence type="ECO:0000256" key="2">
    <source>
        <dbReference type="PROSITE-ProRule" id="PRU00259"/>
    </source>
</evidence>
<dbReference type="GeneID" id="115479805"/>
<proteinExistence type="predicted"/>
<organism evidence="3 4">
    <name type="scientific">Microcaecilia unicolor</name>
    <dbReference type="NCBI Taxonomy" id="1415580"/>
    <lineage>
        <taxon>Eukaryota</taxon>
        <taxon>Metazoa</taxon>
        <taxon>Chordata</taxon>
        <taxon>Craniata</taxon>
        <taxon>Vertebrata</taxon>
        <taxon>Euteleostomi</taxon>
        <taxon>Amphibia</taxon>
        <taxon>Gymnophiona</taxon>
        <taxon>Siphonopidae</taxon>
        <taxon>Microcaecilia</taxon>
    </lineage>
</organism>
<dbReference type="CTD" id="27156"/>
<reference evidence="4" key="2">
    <citation type="submission" date="2025-08" db="UniProtKB">
        <authorList>
            <consortium name="RefSeq"/>
        </authorList>
    </citation>
    <scope>IDENTIFICATION</scope>
</reference>
<dbReference type="PANTHER" id="PTHR15599:SF1">
    <property type="entry name" value="RADIAL SPOKE HEAD 14 HOMOLOG"/>
    <property type="match status" value="1"/>
</dbReference>
<dbReference type="Pfam" id="PF00514">
    <property type="entry name" value="Arm"/>
    <property type="match status" value="1"/>
</dbReference>
<sequence>MAHTRISPYWPPNIDPTKAPIAFGERALPKLKEELHSPELLTRQRALRALTDLVHDPEFAYQAISIGFLDSLKLLLLDEDDTVRQCTTEVFSILATHNVGRNGFLHSDVIVPLSKLLDDPVDVCRRNVHKAFELLSELPDGSAGLVEAQLVTQLVLKLKTELEEIQELILDTLHFCLQEEALQALSAGAVTVLKEKLSHSSVLIRSKAACALMGITIPLEGKNRVCNEGVIPLLVQLLKDQNAEVRANAAGALMNATVTTQGKYAALHADAITALLPLVNDKLSKVRLNVIKTLTTLSEAPEGRKVLLEHVNLLLGRLNDPSEAVKRATEIAIRVIQWKP</sequence>
<dbReference type="KEGG" id="muo:115479805"/>
<evidence type="ECO:0000313" key="3">
    <source>
        <dbReference type="Proteomes" id="UP000515156"/>
    </source>
</evidence>
<dbReference type="InParanoid" id="A0A6P7Z8M3"/>
<dbReference type="PROSITE" id="PS50176">
    <property type="entry name" value="ARM_REPEAT"/>
    <property type="match status" value="1"/>
</dbReference>
<dbReference type="SMART" id="SM00185">
    <property type="entry name" value="ARM"/>
    <property type="match status" value="2"/>
</dbReference>
<evidence type="ECO:0000256" key="1">
    <source>
        <dbReference type="PROSITE-ProRule" id="PRU00103"/>
    </source>
</evidence>
<dbReference type="Gene3D" id="1.25.10.10">
    <property type="entry name" value="Leucine-rich Repeat Variant"/>
    <property type="match status" value="2"/>
</dbReference>
<name>A0A6P7Z8M3_9AMPH</name>
<dbReference type="InterPro" id="IPR000225">
    <property type="entry name" value="Armadillo"/>
</dbReference>
<dbReference type="InterPro" id="IPR042856">
    <property type="entry name" value="RSP14"/>
</dbReference>
<dbReference type="InterPro" id="IPR016024">
    <property type="entry name" value="ARM-type_fold"/>
</dbReference>
<dbReference type="PROSITE" id="PS50077">
    <property type="entry name" value="HEAT_REPEAT"/>
    <property type="match status" value="1"/>
</dbReference>